<comment type="caution">
    <text evidence="1">The sequence shown here is derived from an EMBL/GenBank/DDBJ whole genome shotgun (WGS) entry which is preliminary data.</text>
</comment>
<evidence type="ECO:0008006" key="3">
    <source>
        <dbReference type="Google" id="ProtNLM"/>
    </source>
</evidence>
<accession>A0A2S7UYM9</accession>
<name>A0A2S7UYM9_9GAMM</name>
<gene>
    <name evidence="1" type="ORF">BTO11_16210</name>
</gene>
<evidence type="ECO:0000313" key="1">
    <source>
        <dbReference type="EMBL" id="PQJ55043.1"/>
    </source>
</evidence>
<proteinExistence type="predicted"/>
<dbReference type="Pfam" id="PF07445">
    <property type="entry name" value="PriC"/>
    <property type="match status" value="1"/>
</dbReference>
<organism evidence="1 2">
    <name type="scientific">Psychrosphaera saromensis</name>
    <dbReference type="NCBI Taxonomy" id="716813"/>
    <lineage>
        <taxon>Bacteria</taxon>
        <taxon>Pseudomonadati</taxon>
        <taxon>Pseudomonadota</taxon>
        <taxon>Gammaproteobacteria</taxon>
        <taxon>Alteromonadales</taxon>
        <taxon>Pseudoalteromonadaceae</taxon>
        <taxon>Psychrosphaera</taxon>
    </lineage>
</organism>
<dbReference type="EMBL" id="MSCH01000003">
    <property type="protein sequence ID" value="PQJ55043.1"/>
    <property type="molecule type" value="Genomic_DNA"/>
</dbReference>
<dbReference type="AlphaFoldDB" id="A0A2S7UYM9"/>
<keyword evidence="2" id="KW-1185">Reference proteome</keyword>
<dbReference type="RefSeq" id="WP_181135942.1">
    <property type="nucleotide sequence ID" value="NZ_BMYG01000009.1"/>
</dbReference>
<dbReference type="InterPro" id="IPR010890">
    <property type="entry name" value="PriC"/>
</dbReference>
<reference evidence="1 2" key="1">
    <citation type="submission" date="2016-12" db="EMBL/GenBank/DDBJ databases">
        <title>Diversity of luminous bacteria.</title>
        <authorList>
            <person name="Yoshizawa S."/>
            <person name="Kogure K."/>
        </authorList>
    </citation>
    <scope>NUCLEOTIDE SEQUENCE [LARGE SCALE GENOMIC DNA]</scope>
    <source>
        <strain evidence="1 2">SA4-48</strain>
    </source>
</reference>
<sequence length="195" mass="22543">MNTLITQLTLQSEKLKEQIKGLKLNSQQWFANSDIFRSSGFATRSEDISDYLLELTATINKLAKVTDEQHIAYLSERITQQFSCLKGLVKSNEINLKNSQYSRDRIRNLSKVKKFTVKASQSSQELYAELSKLQEFERRLLDKVSESQQQLSMYKGNANRMALQQDVLTNQQRLGRCRQALSKIEESIQKLDNNN</sequence>
<dbReference type="InterPro" id="IPR038338">
    <property type="entry name" value="PriC_sf"/>
</dbReference>
<dbReference type="Gene3D" id="1.20.1270.340">
    <property type="match status" value="1"/>
</dbReference>
<dbReference type="Proteomes" id="UP000239007">
    <property type="component" value="Unassembled WGS sequence"/>
</dbReference>
<evidence type="ECO:0000313" key="2">
    <source>
        <dbReference type="Proteomes" id="UP000239007"/>
    </source>
</evidence>
<protein>
    <recommendedName>
        <fullName evidence="3">Primosomal replication protein N</fullName>
    </recommendedName>
</protein>